<protein>
    <submittedName>
        <fullName evidence="3">Alpha/beta fold hydrolase</fullName>
    </submittedName>
</protein>
<feature type="domain" description="AB hydrolase-1" evidence="2">
    <location>
        <begin position="78"/>
        <end position="331"/>
    </location>
</feature>
<evidence type="ECO:0000256" key="1">
    <source>
        <dbReference type="SAM" id="MobiDB-lite"/>
    </source>
</evidence>
<keyword evidence="3" id="KW-0378">Hydrolase</keyword>
<reference evidence="3" key="1">
    <citation type="submission" date="2024-05" db="EMBL/GenBank/DDBJ databases">
        <title>Herbiconiux sp. A18JL235.</title>
        <authorList>
            <person name="Zhang G."/>
        </authorList>
    </citation>
    <scope>NUCLEOTIDE SEQUENCE</scope>
    <source>
        <strain evidence="3">A18JL235</strain>
    </source>
</reference>
<sequence>MTRRASPGAPSRVPADVDGAPEREPYAPYGLTADSTALGFETRVSITRVGPVSARLHRTPSPDGDGDGDGTEHRVVTLLLHGAAGSWTTWTPLLAELDRRDAAISDVVALDLPGWGDSTAFHPDAGIDDVAGATVDLMRSLGYSSWHVVGHSLGAFIALHLAATEPEATASASLVSPATFTVAEVARRPLRAAGRSPAFAGLLTVMRAFAPFGRAASRVLSSLRRARLLGPVVAPLFAHPRLVPDSVVAALADEVRPAAFVRAARIAAAYDLEDSWSRIRCPVRSVRGAADVFAGEHDDRMLARVVRDVTVTVIPSAGHFAHIEAPQAVATALLPAFSPRS</sequence>
<dbReference type="InterPro" id="IPR000073">
    <property type="entry name" value="AB_hydrolase_1"/>
</dbReference>
<name>A0AB39BCV3_9MICO</name>
<dbReference type="Gene3D" id="3.40.50.1820">
    <property type="entry name" value="alpha/beta hydrolase"/>
    <property type="match status" value="1"/>
</dbReference>
<proteinExistence type="predicted"/>
<evidence type="ECO:0000313" key="3">
    <source>
        <dbReference type="EMBL" id="XDI03950.1"/>
    </source>
</evidence>
<dbReference type="SUPFAM" id="SSF53474">
    <property type="entry name" value="alpha/beta-Hydrolases"/>
    <property type="match status" value="1"/>
</dbReference>
<dbReference type="InterPro" id="IPR050266">
    <property type="entry name" value="AB_hydrolase_sf"/>
</dbReference>
<dbReference type="PANTHER" id="PTHR43798">
    <property type="entry name" value="MONOACYLGLYCEROL LIPASE"/>
    <property type="match status" value="1"/>
</dbReference>
<gene>
    <name evidence="3" type="ORF">ABFY20_11370</name>
</gene>
<evidence type="ECO:0000259" key="2">
    <source>
        <dbReference type="Pfam" id="PF12697"/>
    </source>
</evidence>
<dbReference type="PRINTS" id="PR00412">
    <property type="entry name" value="EPOXHYDRLASE"/>
</dbReference>
<dbReference type="GO" id="GO:0016020">
    <property type="term" value="C:membrane"/>
    <property type="evidence" value="ECO:0007669"/>
    <property type="project" value="TreeGrafter"/>
</dbReference>
<feature type="region of interest" description="Disordered" evidence="1">
    <location>
        <begin position="1"/>
        <end position="31"/>
    </location>
</feature>
<dbReference type="AlphaFoldDB" id="A0AB39BCV3"/>
<feature type="region of interest" description="Disordered" evidence="1">
    <location>
        <begin position="51"/>
        <end position="70"/>
    </location>
</feature>
<organism evidence="3">
    <name type="scientific">Herbiconiux sp. A18JL235</name>
    <dbReference type="NCBI Taxonomy" id="3152363"/>
    <lineage>
        <taxon>Bacteria</taxon>
        <taxon>Bacillati</taxon>
        <taxon>Actinomycetota</taxon>
        <taxon>Actinomycetes</taxon>
        <taxon>Micrococcales</taxon>
        <taxon>Microbacteriaceae</taxon>
        <taxon>Herbiconiux</taxon>
    </lineage>
</organism>
<accession>A0AB39BCV3</accession>
<dbReference type="PANTHER" id="PTHR43798:SF33">
    <property type="entry name" value="HYDROLASE, PUTATIVE (AFU_ORTHOLOGUE AFUA_2G14860)-RELATED"/>
    <property type="match status" value="1"/>
</dbReference>
<dbReference type="Pfam" id="PF12697">
    <property type="entry name" value="Abhydrolase_6"/>
    <property type="match status" value="1"/>
</dbReference>
<dbReference type="InterPro" id="IPR000639">
    <property type="entry name" value="Epox_hydrolase-like"/>
</dbReference>
<dbReference type="EMBL" id="CP162511">
    <property type="protein sequence ID" value="XDI03950.1"/>
    <property type="molecule type" value="Genomic_DNA"/>
</dbReference>
<dbReference type="InterPro" id="IPR029058">
    <property type="entry name" value="AB_hydrolase_fold"/>
</dbReference>
<dbReference type="RefSeq" id="WP_368496365.1">
    <property type="nucleotide sequence ID" value="NZ_CP162511.1"/>
</dbReference>
<dbReference type="GO" id="GO:0016787">
    <property type="term" value="F:hydrolase activity"/>
    <property type="evidence" value="ECO:0007669"/>
    <property type="project" value="UniProtKB-KW"/>
</dbReference>